<reference evidence="7 8" key="1">
    <citation type="submission" date="2016-07" db="EMBL/GenBank/DDBJ databases">
        <title>Genome of Pelobium manganitolerans.</title>
        <authorList>
            <person name="Wu S."/>
            <person name="Wang G."/>
        </authorList>
    </citation>
    <scope>NUCLEOTIDE SEQUENCE [LARGE SCALE GENOMIC DNA]</scope>
    <source>
        <strain evidence="7 8">YS-25</strain>
    </source>
</reference>
<keyword evidence="2 4" id="KW-0479">Metal-binding</keyword>
<dbReference type="InterPro" id="IPR011041">
    <property type="entry name" value="Quinoprot_gluc/sorb_DH_b-prop"/>
</dbReference>
<dbReference type="PANTHER" id="PTHR19328">
    <property type="entry name" value="HEDGEHOG-INTERACTING PROTEIN"/>
    <property type="match status" value="1"/>
</dbReference>
<protein>
    <submittedName>
        <fullName evidence="7">Quinoprotein glucose dehydrogenase</fullName>
    </submittedName>
</protein>
<dbReference type="PROSITE" id="PS51257">
    <property type="entry name" value="PROKAR_LIPOPROTEIN"/>
    <property type="match status" value="1"/>
</dbReference>
<dbReference type="AlphaFoldDB" id="A0A419S2E1"/>
<dbReference type="OrthoDB" id="9770043at2"/>
<evidence type="ECO:0000256" key="1">
    <source>
        <dbReference type="ARBA" id="ARBA00022617"/>
    </source>
</evidence>
<evidence type="ECO:0000313" key="7">
    <source>
        <dbReference type="EMBL" id="RKD12906.1"/>
    </source>
</evidence>
<organism evidence="7 8">
    <name type="scientific">Pelobium manganitolerans</name>
    <dbReference type="NCBI Taxonomy" id="1842495"/>
    <lineage>
        <taxon>Bacteria</taxon>
        <taxon>Pseudomonadati</taxon>
        <taxon>Bacteroidota</taxon>
        <taxon>Sphingobacteriia</taxon>
        <taxon>Sphingobacteriales</taxon>
        <taxon>Sphingobacteriaceae</taxon>
        <taxon>Pelobium</taxon>
    </lineage>
</organism>
<dbReference type="Proteomes" id="UP000283433">
    <property type="component" value="Unassembled WGS sequence"/>
</dbReference>
<keyword evidence="8" id="KW-1185">Reference proteome</keyword>
<proteinExistence type="predicted"/>
<dbReference type="Pfam" id="PF07995">
    <property type="entry name" value="GSDH"/>
    <property type="match status" value="1"/>
</dbReference>
<dbReference type="InterPro" id="IPR012938">
    <property type="entry name" value="Glc/Sorbosone_DH"/>
</dbReference>
<evidence type="ECO:0000313" key="8">
    <source>
        <dbReference type="Proteomes" id="UP000283433"/>
    </source>
</evidence>
<gene>
    <name evidence="7" type="ORF">BCY91_11105</name>
</gene>
<keyword evidence="5" id="KW-0732">Signal</keyword>
<dbReference type="PROSITE" id="PS51007">
    <property type="entry name" value="CYTC"/>
    <property type="match status" value="1"/>
</dbReference>
<evidence type="ECO:0000256" key="3">
    <source>
        <dbReference type="ARBA" id="ARBA00023004"/>
    </source>
</evidence>
<accession>A0A419S2E1</accession>
<keyword evidence="1 4" id="KW-0349">Heme</keyword>
<feature type="signal peptide" evidence="5">
    <location>
        <begin position="1"/>
        <end position="24"/>
    </location>
</feature>
<keyword evidence="3 4" id="KW-0408">Iron</keyword>
<dbReference type="SUPFAM" id="SSF50952">
    <property type="entry name" value="Soluble quinoprotein glucose dehydrogenase"/>
    <property type="match status" value="1"/>
</dbReference>
<dbReference type="RefSeq" id="WP_120183131.1">
    <property type="nucleotide sequence ID" value="NZ_MBTA01000029.1"/>
</dbReference>
<evidence type="ECO:0000256" key="2">
    <source>
        <dbReference type="ARBA" id="ARBA00022723"/>
    </source>
</evidence>
<evidence type="ECO:0000256" key="5">
    <source>
        <dbReference type="SAM" id="SignalP"/>
    </source>
</evidence>
<dbReference type="InterPro" id="IPR009056">
    <property type="entry name" value="Cyt_c-like_dom"/>
</dbReference>
<feature type="domain" description="Cytochrome c" evidence="6">
    <location>
        <begin position="398"/>
        <end position="487"/>
    </location>
</feature>
<comment type="caution">
    <text evidence="7">The sequence shown here is derived from an EMBL/GenBank/DDBJ whole genome shotgun (WGS) entry which is preliminary data.</text>
</comment>
<dbReference type="SUPFAM" id="SSF46626">
    <property type="entry name" value="Cytochrome c"/>
    <property type="match status" value="1"/>
</dbReference>
<dbReference type="Gene3D" id="2.120.10.30">
    <property type="entry name" value="TolB, C-terminal domain"/>
    <property type="match status" value="1"/>
</dbReference>
<dbReference type="Pfam" id="PF00034">
    <property type="entry name" value="Cytochrom_C"/>
    <property type="match status" value="1"/>
</dbReference>
<dbReference type="EMBL" id="MBTA01000029">
    <property type="protein sequence ID" value="RKD12906.1"/>
    <property type="molecule type" value="Genomic_DNA"/>
</dbReference>
<dbReference type="GO" id="GO:0020037">
    <property type="term" value="F:heme binding"/>
    <property type="evidence" value="ECO:0007669"/>
    <property type="project" value="InterPro"/>
</dbReference>
<dbReference type="InterPro" id="IPR036909">
    <property type="entry name" value="Cyt_c-like_dom_sf"/>
</dbReference>
<feature type="chain" id="PRO_5019021424" evidence="5">
    <location>
        <begin position="25"/>
        <end position="504"/>
    </location>
</feature>
<dbReference type="PANTHER" id="PTHR19328:SF13">
    <property type="entry name" value="HIPL1 PROTEIN"/>
    <property type="match status" value="1"/>
</dbReference>
<evidence type="ECO:0000256" key="4">
    <source>
        <dbReference type="PROSITE-ProRule" id="PRU00433"/>
    </source>
</evidence>
<sequence length="504" mass="55400">MKIKTLLGFCLLFFISCGSFQQKADFPVVANVQLNKTLLAVSIVADSLNVPWDIQLIDDHQIMFTEIAGNISKLDLNTGSVKHLYSVADVYHKRTLGLLGMCLSPDFKENPYVYISYTTKNSAGIFSKLVRLTYNGDTLGNPVTLHTIPGSTGHNGSRVTFSKDGKLLWATGDAASDTFAQDSTSLNGKILRMNPDGSVPNDNPIRGSLVYAWGFRNMQGLTVSNKGKIYTSEHGDAIEDEVNLIKPLHNYGWPQIEGIHDLPSEIAIAEKSPRTEPIRSWTPVIAPAGLQYYNSSAIPEWQNSLLLVTLKSQSFRVLKLNAYEEKIEQEQVFFSKHFGRLRAVAVAANGDVFLATSNQDWNPQPGFPKNDDDKILKLSPAKNAVHKPLRAEDQETIGANTSGAALYKAYCESCHKENGQGVSNTFPPLSGAEQTLGSPEQLLRIVLDGLSGQITVKGKTYDQHMPAFNFLKDEEIAKILTYIRSSFGNKAGAISVTDVTKARR</sequence>
<dbReference type="GO" id="GO:0046872">
    <property type="term" value="F:metal ion binding"/>
    <property type="evidence" value="ECO:0007669"/>
    <property type="project" value="UniProtKB-KW"/>
</dbReference>
<dbReference type="InterPro" id="IPR011042">
    <property type="entry name" value="6-blade_b-propeller_TolB-like"/>
</dbReference>
<name>A0A419S2E1_9SPHI</name>
<dbReference type="Gene3D" id="1.10.760.10">
    <property type="entry name" value="Cytochrome c-like domain"/>
    <property type="match status" value="1"/>
</dbReference>
<evidence type="ECO:0000259" key="6">
    <source>
        <dbReference type="PROSITE" id="PS51007"/>
    </source>
</evidence>
<dbReference type="GO" id="GO:0009055">
    <property type="term" value="F:electron transfer activity"/>
    <property type="evidence" value="ECO:0007669"/>
    <property type="project" value="InterPro"/>
</dbReference>